<comment type="caution">
    <text evidence="2">The sequence shown here is derived from an EMBL/GenBank/DDBJ whole genome shotgun (WGS) entry which is preliminary data.</text>
</comment>
<evidence type="ECO:0000313" key="2">
    <source>
        <dbReference type="EMBL" id="KAF2270990.1"/>
    </source>
</evidence>
<evidence type="ECO:0000313" key="3">
    <source>
        <dbReference type="Proteomes" id="UP000800093"/>
    </source>
</evidence>
<name>A0A9P4NDE4_9PLEO</name>
<keyword evidence="3" id="KW-1185">Reference proteome</keyword>
<gene>
    <name evidence="2" type="ORF">CC78DRAFT_611032</name>
</gene>
<sequence>MRPCYYIVQLRPNSDGLKSISPTDPQANRDRILAGSRVEAPCQRKEPGNSGSPKPDLANDWGKWGTNKIRDPRLLRLGLSSETALLTSKTSVQHMYGRSHGPGLLARRWGSSSWGQDEAFQAPTARHHESSGRVEGPREERIAGAASDCRRGMATRSACGVELIGGERGEAQSARLCRRWLTSPALVSPCPMRGSVPKVPSASVSLHHTTTVGRLDVDSRHARQLPVQRRRVTRAPRAAPIALCHGTDCAIARFCHLRPRTAQQTRQLHGNKERVSGAIIPPLLAIAMQATVFGSRPALFGSSIRARYAFHTSICIVLDDGISSIAANAPFRWALDQYPGNWPATRPVQHVKAAGQAAGQAAVMATYRLPGSFVTKPARHEPRILR</sequence>
<proteinExistence type="predicted"/>
<protein>
    <submittedName>
        <fullName evidence="2">Uncharacterized protein</fullName>
    </submittedName>
</protein>
<organism evidence="2 3">
    <name type="scientific">Lojkania enalia</name>
    <dbReference type="NCBI Taxonomy" id="147567"/>
    <lineage>
        <taxon>Eukaryota</taxon>
        <taxon>Fungi</taxon>
        <taxon>Dikarya</taxon>
        <taxon>Ascomycota</taxon>
        <taxon>Pezizomycotina</taxon>
        <taxon>Dothideomycetes</taxon>
        <taxon>Pleosporomycetidae</taxon>
        <taxon>Pleosporales</taxon>
        <taxon>Pleosporales incertae sedis</taxon>
        <taxon>Lojkania</taxon>
    </lineage>
</organism>
<reference evidence="3" key="1">
    <citation type="journal article" date="2020" name="Stud. Mycol.">
        <title>101 Dothideomycetes genomes: A test case for predicting lifestyles and emergence of pathogens.</title>
        <authorList>
            <person name="Haridas S."/>
            <person name="Albert R."/>
            <person name="Binder M."/>
            <person name="Bloem J."/>
            <person name="LaButti K."/>
            <person name="Salamov A."/>
            <person name="Andreopoulos B."/>
            <person name="Baker S."/>
            <person name="Barry K."/>
            <person name="Bills G."/>
            <person name="Bluhm B."/>
            <person name="Cannon C."/>
            <person name="Castanera R."/>
            <person name="Culley D."/>
            <person name="Daum C."/>
            <person name="Ezra D."/>
            <person name="Gonzalez J."/>
            <person name="Henrissat B."/>
            <person name="Kuo A."/>
            <person name="Liang C."/>
            <person name="Lipzen A."/>
            <person name="Lutzoni F."/>
            <person name="Magnuson J."/>
            <person name="Mondo S."/>
            <person name="Nolan M."/>
            <person name="Ohm R."/>
            <person name="Pangilinan J."/>
            <person name="Park H.-J."/>
            <person name="Ramirez L."/>
            <person name="Alfaro M."/>
            <person name="Sun H."/>
            <person name="Tritt A."/>
            <person name="Yoshinaga Y."/>
            <person name="Zwiers L.-H."/>
            <person name="Turgeon B."/>
            <person name="Goodwin S."/>
            <person name="Spatafora J."/>
            <person name="Crous P."/>
            <person name="Grigoriev I."/>
        </authorList>
    </citation>
    <scope>NUCLEOTIDE SEQUENCE [LARGE SCALE GENOMIC DNA]</scope>
    <source>
        <strain evidence="3">CBS 304.66</strain>
    </source>
</reference>
<dbReference type="Proteomes" id="UP000800093">
    <property type="component" value="Unassembled WGS sequence"/>
</dbReference>
<dbReference type="EMBL" id="ML986578">
    <property type="protein sequence ID" value="KAF2270990.1"/>
    <property type="molecule type" value="Genomic_DNA"/>
</dbReference>
<evidence type="ECO:0000256" key="1">
    <source>
        <dbReference type="SAM" id="MobiDB-lite"/>
    </source>
</evidence>
<dbReference type="AlphaFoldDB" id="A0A9P4NDE4"/>
<accession>A0A9P4NDE4</accession>
<feature type="region of interest" description="Disordered" evidence="1">
    <location>
        <begin position="37"/>
        <end position="60"/>
    </location>
</feature>